<dbReference type="GO" id="GO:0000287">
    <property type="term" value="F:magnesium ion binding"/>
    <property type="evidence" value="ECO:0007669"/>
    <property type="project" value="InterPro"/>
</dbReference>
<gene>
    <name evidence="8" type="ORF">LUZ62_029684</name>
</gene>
<feature type="domain" description="Terpene synthase N-terminal" evidence="6">
    <location>
        <begin position="139"/>
        <end position="209"/>
    </location>
</feature>
<protein>
    <submittedName>
        <fullName evidence="8">Terpenoid synthase superfamily protein</fullName>
    </submittedName>
</protein>
<comment type="cofactor">
    <cofactor evidence="2">
        <name>Mg(2+)</name>
        <dbReference type="ChEBI" id="CHEBI:18420"/>
    </cofactor>
</comment>
<dbReference type="InterPro" id="IPR001906">
    <property type="entry name" value="Terpene_synth_N"/>
</dbReference>
<dbReference type="Pfam" id="PF01397">
    <property type="entry name" value="Terpene_synth"/>
    <property type="match status" value="1"/>
</dbReference>
<dbReference type="Gene3D" id="1.50.10.130">
    <property type="entry name" value="Terpene synthase, N-terminal domain"/>
    <property type="match status" value="1"/>
</dbReference>
<dbReference type="SFLD" id="SFLDG01019">
    <property type="entry name" value="Terpene_Cyclase_Like_1_C_Termi"/>
    <property type="match status" value="1"/>
</dbReference>
<dbReference type="Proteomes" id="UP001140206">
    <property type="component" value="Chromosome 1"/>
</dbReference>
<evidence type="ECO:0000256" key="2">
    <source>
        <dbReference type="ARBA" id="ARBA00001946"/>
    </source>
</evidence>
<accession>A0AAV8HP77</accession>
<keyword evidence="3" id="KW-0479">Metal-binding</keyword>
<comment type="caution">
    <text evidence="8">The sequence shown here is derived from an EMBL/GenBank/DDBJ whole genome shotgun (WGS) entry which is preliminary data.</text>
</comment>
<evidence type="ECO:0000256" key="5">
    <source>
        <dbReference type="ARBA" id="ARBA00023239"/>
    </source>
</evidence>
<keyword evidence="9" id="KW-1185">Reference proteome</keyword>
<dbReference type="CDD" id="cd00684">
    <property type="entry name" value="Terpene_cyclase_plant_C1"/>
    <property type="match status" value="1"/>
</dbReference>
<dbReference type="InterPro" id="IPR008949">
    <property type="entry name" value="Isoprenoid_synthase_dom_sf"/>
</dbReference>
<dbReference type="Pfam" id="PF03936">
    <property type="entry name" value="Terpene_synth_C"/>
    <property type="match status" value="1"/>
</dbReference>
<name>A0AAV8HP77_9POAL</name>
<dbReference type="InterPro" id="IPR036965">
    <property type="entry name" value="Terpene_synth_N_sf"/>
</dbReference>
<organism evidence="8 9">
    <name type="scientific">Rhynchospora pubera</name>
    <dbReference type="NCBI Taxonomy" id="906938"/>
    <lineage>
        <taxon>Eukaryota</taxon>
        <taxon>Viridiplantae</taxon>
        <taxon>Streptophyta</taxon>
        <taxon>Embryophyta</taxon>
        <taxon>Tracheophyta</taxon>
        <taxon>Spermatophyta</taxon>
        <taxon>Magnoliopsida</taxon>
        <taxon>Liliopsida</taxon>
        <taxon>Poales</taxon>
        <taxon>Cyperaceae</taxon>
        <taxon>Cyperoideae</taxon>
        <taxon>Rhynchosporeae</taxon>
        <taxon>Rhynchospora</taxon>
    </lineage>
</organism>
<dbReference type="SUPFAM" id="SSF48239">
    <property type="entry name" value="Terpenoid cyclases/Protein prenyltransferases"/>
    <property type="match status" value="1"/>
</dbReference>
<keyword evidence="4" id="KW-0460">Magnesium</keyword>
<dbReference type="PANTHER" id="PTHR31225:SF93">
    <property type="entry name" value="ALPHA-HUMULENE_(-)-(E)-BETA-CARYOPHYLLENE SYNTHASE"/>
    <property type="match status" value="1"/>
</dbReference>
<feature type="domain" description="Terpene synthase metal-binding" evidence="7">
    <location>
        <begin position="266"/>
        <end position="503"/>
    </location>
</feature>
<dbReference type="GO" id="GO:0010333">
    <property type="term" value="F:terpene synthase activity"/>
    <property type="evidence" value="ECO:0007669"/>
    <property type="project" value="InterPro"/>
</dbReference>
<dbReference type="SFLD" id="SFLDS00005">
    <property type="entry name" value="Isoprenoid_Synthase_Type_I"/>
    <property type="match status" value="1"/>
</dbReference>
<dbReference type="FunFam" id="1.10.600.10:FF:000007">
    <property type="entry name" value="Isoprene synthase, chloroplastic"/>
    <property type="match status" value="1"/>
</dbReference>
<dbReference type="EMBL" id="JAMFTS010000001">
    <property type="protein sequence ID" value="KAJ4817118.1"/>
    <property type="molecule type" value="Genomic_DNA"/>
</dbReference>
<evidence type="ECO:0000256" key="3">
    <source>
        <dbReference type="ARBA" id="ARBA00022723"/>
    </source>
</evidence>
<evidence type="ECO:0000313" key="8">
    <source>
        <dbReference type="EMBL" id="KAJ4817118.1"/>
    </source>
</evidence>
<dbReference type="GO" id="GO:0016102">
    <property type="term" value="P:diterpenoid biosynthetic process"/>
    <property type="evidence" value="ECO:0007669"/>
    <property type="project" value="InterPro"/>
</dbReference>
<dbReference type="Gene3D" id="1.10.600.10">
    <property type="entry name" value="Farnesyl Diphosphate Synthase"/>
    <property type="match status" value="2"/>
</dbReference>
<dbReference type="AlphaFoldDB" id="A0AAV8HP77"/>
<evidence type="ECO:0000256" key="1">
    <source>
        <dbReference type="ARBA" id="ARBA00001936"/>
    </source>
</evidence>
<dbReference type="PANTHER" id="PTHR31225">
    <property type="entry name" value="OS04G0344100 PROTEIN-RELATED"/>
    <property type="match status" value="1"/>
</dbReference>
<comment type="cofactor">
    <cofactor evidence="1">
        <name>Mn(2+)</name>
        <dbReference type="ChEBI" id="CHEBI:29035"/>
    </cofactor>
</comment>
<dbReference type="InterPro" id="IPR005630">
    <property type="entry name" value="Terpene_synthase_metal-bd"/>
</dbReference>
<dbReference type="InterPro" id="IPR034741">
    <property type="entry name" value="Terpene_cyclase-like_1_C"/>
</dbReference>
<proteinExistence type="predicted"/>
<sequence>MQNYYKFNHVQCCKTGPHRLYMLQPHHIPSIVNSNYTCSTPPYSARYLNCNKRSFSDVRLASCKNDDHYATIGRNSANYEPSVWGDFFATYAPPNLETKERLEQMINEHKEEVRDMLRSTTNVVELMKLVDTIQRLGIDVFYKFKDSNGNFDEKLCEDARGLLSLYNAGYLAFPGETLLDEAISFARCRLKSKANDLNSPLKKQVLRALKTPLHRMLPRIEAMYHIQEYEEEETRNNTLLKLAKMDYNLVQRLHLEELKHLSLWYKELNLSEILRYARDRLVELYFWSLAGYFEPHYTRARVMYTKYGVMATVVDDTFDVYATYEEGKLLNDAFQRWDEKTINCLPMYLKNLYLTVIDTIHGLGDELQPSEKYRIRYYIKETQTLVEGYMQEIEWFAKRQAPTFDKRKKPAIDGNIGSVLLLPLLGMGEEVTEEALRWLSSFPDIVMAPMEICRYTDDAISYEREMNAGQGPTTIVCYMMEHNLTKNEAAAKFESMANESWKKLNQACLRPTKVPAEVVNRLVNFARASTPEYLLGFSHGSTIKELISMLFLNPFSI</sequence>
<reference evidence="8" key="1">
    <citation type="submission" date="2022-08" db="EMBL/GenBank/DDBJ databases">
        <authorList>
            <person name="Marques A."/>
        </authorList>
    </citation>
    <scope>NUCLEOTIDE SEQUENCE</scope>
    <source>
        <strain evidence="8">RhyPub2mFocal</strain>
        <tissue evidence="8">Leaves</tissue>
    </source>
</reference>
<evidence type="ECO:0000313" key="9">
    <source>
        <dbReference type="Proteomes" id="UP001140206"/>
    </source>
</evidence>
<dbReference type="InterPro" id="IPR008930">
    <property type="entry name" value="Terpenoid_cyclase/PrenylTrfase"/>
</dbReference>
<evidence type="ECO:0000256" key="4">
    <source>
        <dbReference type="ARBA" id="ARBA00022842"/>
    </source>
</evidence>
<evidence type="ECO:0000259" key="6">
    <source>
        <dbReference type="Pfam" id="PF01397"/>
    </source>
</evidence>
<keyword evidence="5" id="KW-0456">Lyase</keyword>
<dbReference type="SUPFAM" id="SSF48576">
    <property type="entry name" value="Terpenoid synthases"/>
    <property type="match status" value="1"/>
</dbReference>
<dbReference type="InterPro" id="IPR044814">
    <property type="entry name" value="Terpene_cyclase_plant_C1"/>
</dbReference>
<evidence type="ECO:0000259" key="7">
    <source>
        <dbReference type="Pfam" id="PF03936"/>
    </source>
</evidence>
<dbReference type="InterPro" id="IPR050148">
    <property type="entry name" value="Terpene_synthase-like"/>
</dbReference>